<dbReference type="SMART" id="SM00419">
    <property type="entry name" value="HTH_CRP"/>
    <property type="match status" value="1"/>
</dbReference>
<dbReference type="SMART" id="SM00100">
    <property type="entry name" value="cNMP"/>
    <property type="match status" value="1"/>
</dbReference>
<keyword evidence="1" id="KW-0805">Transcription regulation</keyword>
<dbReference type="InterPro" id="IPR012318">
    <property type="entry name" value="HTH_CRP"/>
</dbReference>
<dbReference type="InterPro" id="IPR018490">
    <property type="entry name" value="cNMP-bd_dom_sf"/>
</dbReference>
<dbReference type="GO" id="GO:0003700">
    <property type="term" value="F:DNA-binding transcription factor activity"/>
    <property type="evidence" value="ECO:0007669"/>
    <property type="project" value="TreeGrafter"/>
</dbReference>
<name>A0A9X2SIW8_9PSEU</name>
<evidence type="ECO:0000256" key="2">
    <source>
        <dbReference type="ARBA" id="ARBA00023125"/>
    </source>
</evidence>
<evidence type="ECO:0000259" key="5">
    <source>
        <dbReference type="PROSITE" id="PS51063"/>
    </source>
</evidence>
<keyword evidence="7" id="KW-1185">Reference proteome</keyword>
<dbReference type="SUPFAM" id="SSF51206">
    <property type="entry name" value="cAMP-binding domain-like"/>
    <property type="match status" value="1"/>
</dbReference>
<evidence type="ECO:0000313" key="6">
    <source>
        <dbReference type="EMBL" id="MCR6483398.1"/>
    </source>
</evidence>
<dbReference type="GO" id="GO:0003677">
    <property type="term" value="F:DNA binding"/>
    <property type="evidence" value="ECO:0007669"/>
    <property type="project" value="UniProtKB-KW"/>
</dbReference>
<dbReference type="InterPro" id="IPR036390">
    <property type="entry name" value="WH_DNA-bd_sf"/>
</dbReference>
<dbReference type="Gene3D" id="2.60.120.10">
    <property type="entry name" value="Jelly Rolls"/>
    <property type="match status" value="1"/>
</dbReference>
<dbReference type="InterPro" id="IPR014710">
    <property type="entry name" value="RmlC-like_jellyroll"/>
</dbReference>
<reference evidence="6" key="1">
    <citation type="submission" date="2022-06" db="EMBL/GenBank/DDBJ databases">
        <title>Amycolatopsis iheyaensis sp. nov., a new species of the genus Amycolatopsis isolated from soil in Iheya island, Japan.</title>
        <authorList>
            <person name="Ngamcharungchit C."/>
            <person name="Kanto H."/>
            <person name="Take A."/>
            <person name="Intra B."/>
            <person name="Matsumoto A."/>
            <person name="Panbangred W."/>
            <person name="Inahashi Y."/>
        </authorList>
    </citation>
    <scope>NUCLEOTIDE SEQUENCE</scope>
    <source>
        <strain evidence="6">OK19-0408</strain>
    </source>
</reference>
<sequence>MTAENRRFWELLGDTGRETLTALAERRVVKQAQRLCAEGTRSSTVLVVLSGDVRITSVTPDGREVLLAVRGAGDLVGELAAINSRPRSASVEALGMLEVLEVPGHRFTALCHRDPVVCWAVLRVTADRLMHADKHWQDVSGGSGLRRVAAQLVQLALERGVRRGDDVDIAVPATQDELAMTVAMSRTSWARATRDLRRQGVISTGRRQVTIHRMAELRRLAS</sequence>
<proteinExistence type="predicted"/>
<dbReference type="Pfam" id="PF13545">
    <property type="entry name" value="HTH_Crp_2"/>
    <property type="match status" value="1"/>
</dbReference>
<dbReference type="PANTHER" id="PTHR24567:SF68">
    <property type="entry name" value="DNA-BINDING TRANSCRIPTIONAL DUAL REGULATOR CRP"/>
    <property type="match status" value="1"/>
</dbReference>
<dbReference type="Proteomes" id="UP001144096">
    <property type="component" value="Unassembled WGS sequence"/>
</dbReference>
<evidence type="ECO:0000256" key="1">
    <source>
        <dbReference type="ARBA" id="ARBA00023015"/>
    </source>
</evidence>
<evidence type="ECO:0000313" key="7">
    <source>
        <dbReference type="Proteomes" id="UP001144096"/>
    </source>
</evidence>
<keyword evidence="2" id="KW-0238">DNA-binding</keyword>
<dbReference type="Pfam" id="PF00027">
    <property type="entry name" value="cNMP_binding"/>
    <property type="match status" value="1"/>
</dbReference>
<organism evidence="6 7">
    <name type="scientific">Amycolatopsis iheyensis</name>
    <dbReference type="NCBI Taxonomy" id="2945988"/>
    <lineage>
        <taxon>Bacteria</taxon>
        <taxon>Bacillati</taxon>
        <taxon>Actinomycetota</taxon>
        <taxon>Actinomycetes</taxon>
        <taxon>Pseudonocardiales</taxon>
        <taxon>Pseudonocardiaceae</taxon>
        <taxon>Amycolatopsis</taxon>
    </lineage>
</organism>
<dbReference type="RefSeq" id="WP_257920020.1">
    <property type="nucleotide sequence ID" value="NZ_JAMXQV010000004.1"/>
</dbReference>
<evidence type="ECO:0000256" key="3">
    <source>
        <dbReference type="ARBA" id="ARBA00023163"/>
    </source>
</evidence>
<dbReference type="InterPro" id="IPR000595">
    <property type="entry name" value="cNMP-bd_dom"/>
</dbReference>
<dbReference type="GO" id="GO:0005829">
    <property type="term" value="C:cytosol"/>
    <property type="evidence" value="ECO:0007669"/>
    <property type="project" value="TreeGrafter"/>
</dbReference>
<evidence type="ECO:0000259" key="4">
    <source>
        <dbReference type="PROSITE" id="PS50042"/>
    </source>
</evidence>
<dbReference type="InterPro" id="IPR050397">
    <property type="entry name" value="Env_Response_Regulators"/>
</dbReference>
<dbReference type="EMBL" id="JAMXQV010000004">
    <property type="protein sequence ID" value="MCR6483398.1"/>
    <property type="molecule type" value="Genomic_DNA"/>
</dbReference>
<feature type="domain" description="HTH crp-type" evidence="5">
    <location>
        <begin position="142"/>
        <end position="215"/>
    </location>
</feature>
<accession>A0A9X2SIW8</accession>
<dbReference type="PROSITE" id="PS51063">
    <property type="entry name" value="HTH_CRP_2"/>
    <property type="match status" value="1"/>
</dbReference>
<gene>
    <name evidence="6" type="ORF">M8542_11265</name>
</gene>
<dbReference type="SUPFAM" id="SSF46785">
    <property type="entry name" value="Winged helix' DNA-binding domain"/>
    <property type="match status" value="1"/>
</dbReference>
<dbReference type="PANTHER" id="PTHR24567">
    <property type="entry name" value="CRP FAMILY TRANSCRIPTIONAL REGULATORY PROTEIN"/>
    <property type="match status" value="1"/>
</dbReference>
<protein>
    <submittedName>
        <fullName evidence="6">Crp/Fnr family transcriptional regulator</fullName>
    </submittedName>
</protein>
<dbReference type="AlphaFoldDB" id="A0A9X2SIW8"/>
<comment type="caution">
    <text evidence="6">The sequence shown here is derived from an EMBL/GenBank/DDBJ whole genome shotgun (WGS) entry which is preliminary data.</text>
</comment>
<feature type="domain" description="Cyclic nucleotide-binding" evidence="4">
    <location>
        <begin position="7"/>
        <end position="110"/>
    </location>
</feature>
<keyword evidence="3" id="KW-0804">Transcription</keyword>
<dbReference type="PROSITE" id="PS50042">
    <property type="entry name" value="CNMP_BINDING_3"/>
    <property type="match status" value="1"/>
</dbReference>
<dbReference type="CDD" id="cd00038">
    <property type="entry name" value="CAP_ED"/>
    <property type="match status" value="1"/>
</dbReference>